<name>A0A4Y9R622_9MICO</name>
<dbReference type="Proteomes" id="UP000298127">
    <property type="component" value="Unassembled WGS sequence"/>
</dbReference>
<accession>A0A4Y9R622</accession>
<comment type="caution">
    <text evidence="1">The sequence shown here is derived from an EMBL/GenBank/DDBJ whole genome shotgun (WGS) entry which is preliminary data.</text>
</comment>
<evidence type="ECO:0000313" key="2">
    <source>
        <dbReference type="Proteomes" id="UP000298127"/>
    </source>
</evidence>
<keyword evidence="2" id="KW-1185">Reference proteome</keyword>
<dbReference type="NCBIfam" id="NF046112">
    <property type="entry name" value="MSMEG_6209_Nter"/>
    <property type="match status" value="1"/>
</dbReference>
<proteinExistence type="predicted"/>
<evidence type="ECO:0000313" key="1">
    <source>
        <dbReference type="EMBL" id="TFV99747.1"/>
    </source>
</evidence>
<gene>
    <name evidence="1" type="ORF">E4M00_00635</name>
</gene>
<dbReference type="RefSeq" id="WP_056166566.1">
    <property type="nucleotide sequence ID" value="NZ_SPQZ01000001.1"/>
</dbReference>
<sequence>MKTPNEDEAVAEIVSRLTTRFPDAPRADVEAVVDSEHHAYDGRPVRAYVPVLVERGAKQKLRAQSSQEVA</sequence>
<dbReference type="AlphaFoldDB" id="A0A4Y9R622"/>
<reference evidence="1 2" key="1">
    <citation type="journal article" date="2018" name="J. Microbiol.">
        <title>Leifsonia flava sp. nov., a novel actinobacterium isolated from the rhizosphere of Aquilegia viridiflora.</title>
        <authorList>
            <person name="Cai Y."/>
            <person name="Tao W.Z."/>
            <person name="Ma Y.J."/>
            <person name="Cheng J."/>
            <person name="Zhang M.Y."/>
            <person name="Zhang Y.X."/>
        </authorList>
    </citation>
    <scope>NUCLEOTIDE SEQUENCE [LARGE SCALE GENOMIC DNA]</scope>
    <source>
        <strain evidence="1 2">SYP-B2174</strain>
    </source>
</reference>
<dbReference type="Gene3D" id="1.10.8.1060">
    <property type="entry name" value="Corynebacterium glutamicum thioredoxin-dependent arsenate reductase, N-terminal domain"/>
    <property type="match status" value="1"/>
</dbReference>
<protein>
    <submittedName>
        <fullName evidence="1">Uncharacterized protein</fullName>
    </submittedName>
</protein>
<dbReference type="EMBL" id="SPQZ01000001">
    <property type="protein sequence ID" value="TFV99747.1"/>
    <property type="molecule type" value="Genomic_DNA"/>
</dbReference>
<organism evidence="1 2">
    <name type="scientific">Orlajensenia leifsoniae</name>
    <dbReference type="NCBI Taxonomy" id="2561933"/>
    <lineage>
        <taxon>Bacteria</taxon>
        <taxon>Bacillati</taxon>
        <taxon>Actinomycetota</taxon>
        <taxon>Actinomycetes</taxon>
        <taxon>Micrococcales</taxon>
        <taxon>Microbacteriaceae</taxon>
        <taxon>Orlajensenia</taxon>
    </lineage>
</organism>